<comment type="caution">
    <text evidence="1">The sequence shown here is derived from an EMBL/GenBank/DDBJ whole genome shotgun (WGS) entry which is preliminary data.</text>
</comment>
<evidence type="ECO:0000313" key="2">
    <source>
        <dbReference type="Proteomes" id="UP000192132"/>
    </source>
</evidence>
<dbReference type="EMBL" id="MLCN01000020">
    <property type="protein sequence ID" value="ONG40010.1"/>
    <property type="molecule type" value="Genomic_DNA"/>
</dbReference>
<accession>A0A1S8CUF6</accession>
<protein>
    <submittedName>
        <fullName evidence="1">Uncharacterized protein</fullName>
    </submittedName>
</protein>
<gene>
    <name evidence="1" type="ORF">BKE30_08015</name>
</gene>
<proteinExistence type="predicted"/>
<reference evidence="1 2" key="1">
    <citation type="submission" date="2016-10" db="EMBL/GenBank/DDBJ databases">
        <title>Draft Genome sequence of Alkanindiges sp. strain H1.</title>
        <authorList>
            <person name="Subhash Y."/>
            <person name="Lee S."/>
        </authorList>
    </citation>
    <scope>NUCLEOTIDE SEQUENCE [LARGE SCALE GENOMIC DNA]</scope>
    <source>
        <strain evidence="1 2">H1</strain>
    </source>
</reference>
<sequence>MTQQHQAPELINIEQDCMGGHAAHWQLLSEQPDHEVPKWLQQALNNAHMPYGLNRDSQTLPAETWLINGPEQPLQITQIIEIDAAQQPVRLMSAFPIINSPYSVQGKISRIMCCRNIMQAVLNITTTDGATIYAFDNLFSVNQHQYKQDQVYQINLGGFAYNLEKVNAGETLVVDDPAAIKHHRALNDILAKNNGVAPEDLQAQIAAWQPASSDDEAPVTLDLSKMVAYLYGDHLGQEDEAWFQGEIIGLSQTVFMDKTVDLIDVAIIREQDSKPVIIRLAYLNRDKMPNSFQVGNYIRGNIWIQATIYATNNDG</sequence>
<dbReference type="AlphaFoldDB" id="A0A1S8CUF6"/>
<name>A0A1S8CUF6_9GAMM</name>
<dbReference type="RefSeq" id="WP_076878111.1">
    <property type="nucleotide sequence ID" value="NZ_MLCN01000020.1"/>
</dbReference>
<organism evidence="1 2">
    <name type="scientific">Alkanindiges hydrocarboniclasticus</name>
    <dbReference type="NCBI Taxonomy" id="1907941"/>
    <lineage>
        <taxon>Bacteria</taxon>
        <taxon>Pseudomonadati</taxon>
        <taxon>Pseudomonadota</taxon>
        <taxon>Gammaproteobacteria</taxon>
        <taxon>Moraxellales</taxon>
        <taxon>Moraxellaceae</taxon>
        <taxon>Alkanindiges</taxon>
    </lineage>
</organism>
<keyword evidence="2" id="KW-1185">Reference proteome</keyword>
<dbReference type="Proteomes" id="UP000192132">
    <property type="component" value="Unassembled WGS sequence"/>
</dbReference>
<evidence type="ECO:0000313" key="1">
    <source>
        <dbReference type="EMBL" id="ONG40010.1"/>
    </source>
</evidence>
<dbReference type="OrthoDB" id="6704130at2"/>